<dbReference type="SUPFAM" id="SSF52047">
    <property type="entry name" value="RNI-like"/>
    <property type="match status" value="1"/>
</dbReference>
<dbReference type="GeneID" id="7823910"/>
<name>Q24I05_TETTS</name>
<gene>
    <name evidence="1" type="ORF">TTHERM_00571690</name>
</gene>
<dbReference type="Gene3D" id="3.80.10.10">
    <property type="entry name" value="Ribonuclease Inhibitor"/>
    <property type="match status" value="2"/>
</dbReference>
<dbReference type="AlphaFoldDB" id="Q24I05"/>
<sequence length="459" mass="52668">MYQNLCLMQLGLLFKQIQQLECLKISFAVNNLINFDSFQAFSDSLANQINLKQLSLTFKEGNLICSKSAKCLGQALVNLKNIQKLNFIFEKSQIGQEGFEYLQNGIKNLAKISEIKLYFTELASVYLVSLIQNLPLINSKTFQLSCLPSLYFVKNIQDHSVQSIHLRTNNEQVDAQCMLKGIKTLTDLKNLQLNLKDFLKDENSVIMFGQFLNDLTNLIQLTINLRGQNKISESGALKIGQGITNQMNLKHLLIKIDRENNLNINGATMLAKSICALKDLEILEFKINESNQFFSECLIQLSEGIKNNFFLKILKVKIMKGNTINSLAILSFANSLKDLNNLEQLNFQIDQTTELSLDCFKAFIENLKSKQKTMKELKLNINSPYKSFFISLFQEFYDLISKKQFQDQFQIKNINSINQNITELDIEFQFHNQKNLYLQGFSTSNHLVIQVKLQIVQVI</sequence>
<organism evidence="1 2">
    <name type="scientific">Tetrahymena thermophila (strain SB210)</name>
    <dbReference type="NCBI Taxonomy" id="312017"/>
    <lineage>
        <taxon>Eukaryota</taxon>
        <taxon>Sar</taxon>
        <taxon>Alveolata</taxon>
        <taxon>Ciliophora</taxon>
        <taxon>Intramacronucleata</taxon>
        <taxon>Oligohymenophorea</taxon>
        <taxon>Hymenostomatida</taxon>
        <taxon>Tetrahymenina</taxon>
        <taxon>Tetrahymenidae</taxon>
        <taxon>Tetrahymena</taxon>
    </lineage>
</organism>
<dbReference type="InterPro" id="IPR032675">
    <property type="entry name" value="LRR_dom_sf"/>
</dbReference>
<dbReference type="RefSeq" id="XP_001027675.2">
    <property type="nucleotide sequence ID" value="XM_001027675.2"/>
</dbReference>
<dbReference type="KEGG" id="tet:TTHERM_00571690"/>
<dbReference type="InParanoid" id="Q24I05"/>
<dbReference type="Proteomes" id="UP000009168">
    <property type="component" value="Unassembled WGS sequence"/>
</dbReference>
<proteinExistence type="predicted"/>
<protein>
    <recommendedName>
        <fullName evidence="3">Kinase domain protein</fullName>
    </recommendedName>
</protein>
<reference evidence="2" key="1">
    <citation type="journal article" date="2006" name="PLoS Biol.">
        <title>Macronuclear genome sequence of the ciliate Tetrahymena thermophila, a model eukaryote.</title>
        <authorList>
            <person name="Eisen J.A."/>
            <person name="Coyne R.S."/>
            <person name="Wu M."/>
            <person name="Wu D."/>
            <person name="Thiagarajan M."/>
            <person name="Wortman J.R."/>
            <person name="Badger J.H."/>
            <person name="Ren Q."/>
            <person name="Amedeo P."/>
            <person name="Jones K.M."/>
            <person name="Tallon L.J."/>
            <person name="Delcher A.L."/>
            <person name="Salzberg S.L."/>
            <person name="Silva J.C."/>
            <person name="Haas B.J."/>
            <person name="Majoros W.H."/>
            <person name="Farzad M."/>
            <person name="Carlton J.M."/>
            <person name="Smith R.K. Jr."/>
            <person name="Garg J."/>
            <person name="Pearlman R.E."/>
            <person name="Karrer K.M."/>
            <person name="Sun L."/>
            <person name="Manning G."/>
            <person name="Elde N.C."/>
            <person name="Turkewitz A.P."/>
            <person name="Asai D.J."/>
            <person name="Wilkes D.E."/>
            <person name="Wang Y."/>
            <person name="Cai H."/>
            <person name="Collins K."/>
            <person name="Stewart B.A."/>
            <person name="Lee S.R."/>
            <person name="Wilamowska K."/>
            <person name="Weinberg Z."/>
            <person name="Ruzzo W.L."/>
            <person name="Wloga D."/>
            <person name="Gaertig J."/>
            <person name="Frankel J."/>
            <person name="Tsao C.-C."/>
            <person name="Gorovsky M.A."/>
            <person name="Keeling P.J."/>
            <person name="Waller R.F."/>
            <person name="Patron N.J."/>
            <person name="Cherry J.M."/>
            <person name="Stover N.A."/>
            <person name="Krieger C.J."/>
            <person name="del Toro C."/>
            <person name="Ryder H.F."/>
            <person name="Williamson S.C."/>
            <person name="Barbeau R.A."/>
            <person name="Hamilton E.P."/>
            <person name="Orias E."/>
        </authorList>
    </citation>
    <scope>NUCLEOTIDE SEQUENCE [LARGE SCALE GENOMIC DNA]</scope>
    <source>
        <strain evidence="2">SB210</strain>
    </source>
</reference>
<dbReference type="HOGENOM" id="CLU_241659_0_0_1"/>
<evidence type="ECO:0000313" key="1">
    <source>
        <dbReference type="EMBL" id="EAS07433.2"/>
    </source>
</evidence>
<evidence type="ECO:0000313" key="2">
    <source>
        <dbReference type="Proteomes" id="UP000009168"/>
    </source>
</evidence>
<keyword evidence="2" id="KW-1185">Reference proteome</keyword>
<evidence type="ECO:0008006" key="3">
    <source>
        <dbReference type="Google" id="ProtNLM"/>
    </source>
</evidence>
<dbReference type="EMBL" id="GG662498">
    <property type="protein sequence ID" value="EAS07433.2"/>
    <property type="molecule type" value="Genomic_DNA"/>
</dbReference>
<accession>Q24I05</accession>